<evidence type="ECO:0000313" key="1">
    <source>
        <dbReference type="EMBL" id="CAD8106023.1"/>
    </source>
</evidence>
<dbReference type="Proteomes" id="UP000688137">
    <property type="component" value="Unassembled WGS sequence"/>
</dbReference>
<proteinExistence type="predicted"/>
<reference evidence="1" key="1">
    <citation type="submission" date="2021-01" db="EMBL/GenBank/DDBJ databases">
        <authorList>
            <consortium name="Genoscope - CEA"/>
            <person name="William W."/>
        </authorList>
    </citation>
    <scope>NUCLEOTIDE SEQUENCE</scope>
</reference>
<evidence type="ECO:0000313" key="2">
    <source>
        <dbReference type="Proteomes" id="UP000688137"/>
    </source>
</evidence>
<keyword evidence="2" id="KW-1185">Reference proteome</keyword>
<accession>A0A8S1PTT1</accession>
<organism evidence="1 2">
    <name type="scientific">Paramecium primaurelia</name>
    <dbReference type="NCBI Taxonomy" id="5886"/>
    <lineage>
        <taxon>Eukaryota</taxon>
        <taxon>Sar</taxon>
        <taxon>Alveolata</taxon>
        <taxon>Ciliophora</taxon>
        <taxon>Intramacronucleata</taxon>
        <taxon>Oligohymenophorea</taxon>
        <taxon>Peniculida</taxon>
        <taxon>Parameciidae</taxon>
        <taxon>Paramecium</taxon>
    </lineage>
</organism>
<dbReference type="AlphaFoldDB" id="A0A8S1PTT1"/>
<sequence>MFVVIMKFRKSFIIIIYGLQNIIIKKVRWSDLIKYDTFYFDIILVFKALQKKHIGTVRIVGFYYSFLRLLQIFINP</sequence>
<dbReference type="EMBL" id="CAJJDM010000132">
    <property type="protein sequence ID" value="CAD8106023.1"/>
    <property type="molecule type" value="Genomic_DNA"/>
</dbReference>
<protein>
    <submittedName>
        <fullName evidence="1">Uncharacterized protein</fullName>
    </submittedName>
</protein>
<gene>
    <name evidence="1" type="ORF">PPRIM_AZ9-3.1.T1290050</name>
</gene>
<name>A0A8S1PTT1_PARPR</name>
<comment type="caution">
    <text evidence="1">The sequence shown here is derived from an EMBL/GenBank/DDBJ whole genome shotgun (WGS) entry which is preliminary data.</text>
</comment>